<dbReference type="RefSeq" id="XP_003050989.1">
    <property type="nucleotide sequence ID" value="XM_003050943.1"/>
</dbReference>
<dbReference type="InParanoid" id="C7YSN5"/>
<feature type="non-terminal residue" evidence="2">
    <location>
        <position position="1"/>
    </location>
</feature>
<dbReference type="InterPro" id="IPR010730">
    <property type="entry name" value="HET"/>
</dbReference>
<dbReference type="VEuPathDB" id="FungiDB:NECHADRAFT_8562"/>
<accession>C7YSN5</accession>
<organism evidence="2 3">
    <name type="scientific">Fusarium vanettenii (strain ATCC MYA-4622 / CBS 123669 / FGSC 9596 / NRRL 45880 / 77-13-4)</name>
    <name type="common">Fusarium solani subsp. pisi</name>
    <dbReference type="NCBI Taxonomy" id="660122"/>
    <lineage>
        <taxon>Eukaryota</taxon>
        <taxon>Fungi</taxon>
        <taxon>Dikarya</taxon>
        <taxon>Ascomycota</taxon>
        <taxon>Pezizomycotina</taxon>
        <taxon>Sordariomycetes</taxon>
        <taxon>Hypocreomycetidae</taxon>
        <taxon>Hypocreales</taxon>
        <taxon>Nectriaceae</taxon>
        <taxon>Fusarium</taxon>
        <taxon>Fusarium solani species complex</taxon>
        <taxon>Fusarium vanettenii</taxon>
    </lineage>
</organism>
<gene>
    <name evidence="2" type="ORF">NECHADRAFT_8562</name>
</gene>
<proteinExistence type="predicted"/>
<dbReference type="GeneID" id="9666308"/>
<evidence type="ECO:0000259" key="1">
    <source>
        <dbReference type="Pfam" id="PF06985"/>
    </source>
</evidence>
<reference evidence="2 3" key="1">
    <citation type="journal article" date="2009" name="PLoS Genet.">
        <title>The genome of Nectria haematococca: contribution of supernumerary chromosomes to gene expansion.</title>
        <authorList>
            <person name="Coleman J.J."/>
            <person name="Rounsley S.D."/>
            <person name="Rodriguez-Carres M."/>
            <person name="Kuo A."/>
            <person name="Wasmann C.C."/>
            <person name="Grimwood J."/>
            <person name="Schmutz J."/>
            <person name="Taga M."/>
            <person name="White G.J."/>
            <person name="Zhou S."/>
            <person name="Schwartz D.C."/>
            <person name="Freitag M."/>
            <person name="Ma L.J."/>
            <person name="Danchin E.G."/>
            <person name="Henrissat B."/>
            <person name="Coutinho P.M."/>
            <person name="Nelson D.R."/>
            <person name="Straney D."/>
            <person name="Napoli C.A."/>
            <person name="Barker B.M."/>
            <person name="Gribskov M."/>
            <person name="Rep M."/>
            <person name="Kroken S."/>
            <person name="Molnar I."/>
            <person name="Rensing C."/>
            <person name="Kennell J.C."/>
            <person name="Zamora J."/>
            <person name="Farman M.L."/>
            <person name="Selker E.U."/>
            <person name="Salamov A."/>
            <person name="Shapiro H."/>
            <person name="Pangilinan J."/>
            <person name="Lindquist E."/>
            <person name="Lamers C."/>
            <person name="Grigoriev I.V."/>
            <person name="Geiser D.M."/>
            <person name="Covert S.F."/>
            <person name="Temporini E."/>
            <person name="Vanetten H.D."/>
        </authorList>
    </citation>
    <scope>NUCLEOTIDE SEQUENCE [LARGE SCALE GENOMIC DNA]</scope>
    <source>
        <strain evidence="3">ATCC MYA-4622 / CBS 123669 / FGSC 9596 / NRRL 45880 / 77-13-4</strain>
    </source>
</reference>
<feature type="non-terminal residue" evidence="2">
    <location>
        <position position="145"/>
    </location>
</feature>
<dbReference type="Pfam" id="PF06985">
    <property type="entry name" value="HET"/>
    <property type="match status" value="1"/>
</dbReference>
<feature type="domain" description="Heterokaryon incompatibility" evidence="1">
    <location>
        <begin position="56"/>
        <end position="144"/>
    </location>
</feature>
<dbReference type="EMBL" id="GG698899">
    <property type="protein sequence ID" value="EEU45276.1"/>
    <property type="molecule type" value="Genomic_DNA"/>
</dbReference>
<evidence type="ECO:0000313" key="3">
    <source>
        <dbReference type="Proteomes" id="UP000005206"/>
    </source>
</evidence>
<sequence>ETFGSIRKWLGECVDGHPECPGDTPRELPTRLIMVSPVEAEPSARLCETLGKTGQYCALSYCWGGDQVHKTTREKYAAYLQELPYEGLPQTIRDAFQVARSVGVGYIWIDSLCIVQDDKEDVAREMAKMFQIYFNSCFTISAASA</sequence>
<dbReference type="PANTHER" id="PTHR33112">
    <property type="entry name" value="DOMAIN PROTEIN, PUTATIVE-RELATED"/>
    <property type="match status" value="1"/>
</dbReference>
<dbReference type="AlphaFoldDB" id="C7YSN5"/>
<dbReference type="OMA" id="CKAPTES"/>
<dbReference type="HOGENOM" id="CLU_102622_1_2_1"/>
<name>C7YSN5_FUSV7</name>
<dbReference type="OrthoDB" id="5125733at2759"/>
<dbReference type="PANTHER" id="PTHR33112:SF16">
    <property type="entry name" value="HETEROKARYON INCOMPATIBILITY DOMAIN-CONTAINING PROTEIN"/>
    <property type="match status" value="1"/>
</dbReference>
<protein>
    <recommendedName>
        <fullName evidence="1">Heterokaryon incompatibility domain-containing protein</fullName>
    </recommendedName>
</protein>
<dbReference type="Proteomes" id="UP000005206">
    <property type="component" value="Chromosome 5"/>
</dbReference>
<dbReference type="KEGG" id="nhe:NECHADRAFT_8562"/>
<dbReference type="STRING" id="660122.C7YSN5"/>
<evidence type="ECO:0000313" key="2">
    <source>
        <dbReference type="EMBL" id="EEU45276.1"/>
    </source>
</evidence>
<keyword evidence="3" id="KW-1185">Reference proteome</keyword>